<evidence type="ECO:0000256" key="9">
    <source>
        <dbReference type="ARBA" id="ARBA00048975"/>
    </source>
</evidence>
<keyword evidence="12" id="KW-1185">Reference proteome</keyword>
<dbReference type="Proteomes" id="UP000245872">
    <property type="component" value="Chromosome"/>
</dbReference>
<accession>A0A2Z3LG31</accession>
<dbReference type="GO" id="GO:0005543">
    <property type="term" value="F:phospholipid binding"/>
    <property type="evidence" value="ECO:0007669"/>
    <property type="project" value="TreeGrafter"/>
</dbReference>
<dbReference type="NCBIfam" id="TIGR00215">
    <property type="entry name" value="lpxB"/>
    <property type="match status" value="1"/>
</dbReference>
<keyword evidence="8" id="KW-0443">Lipid metabolism</keyword>
<evidence type="ECO:0000256" key="5">
    <source>
        <dbReference type="ARBA" id="ARBA00022556"/>
    </source>
</evidence>
<dbReference type="RefSeq" id="WP_109996976.1">
    <property type="nucleotide sequence ID" value="NZ_CP029619.1"/>
</dbReference>
<evidence type="ECO:0000256" key="8">
    <source>
        <dbReference type="ARBA" id="ARBA00023098"/>
    </source>
</evidence>
<reference evidence="11 12" key="1">
    <citation type="submission" date="2018-05" db="EMBL/GenBank/DDBJ databases">
        <title>Candidatus Cardinium hertigii Genome Assembly.</title>
        <authorList>
            <person name="Showmaker K.C."/>
            <person name="Walden K.O."/>
            <person name="Fields C.J."/>
            <person name="Lambert K.N."/>
            <person name="Hudson M.E."/>
        </authorList>
    </citation>
    <scope>NUCLEOTIDE SEQUENCE [LARGE SCALE GENOMIC DNA]</scope>
    <source>
        <strain evidence="12">cHgTN10</strain>
    </source>
</reference>
<keyword evidence="4" id="KW-0444">Lipid biosynthesis</keyword>
<dbReference type="InterPro" id="IPR003835">
    <property type="entry name" value="Glyco_trans_19"/>
</dbReference>
<evidence type="ECO:0000256" key="2">
    <source>
        <dbReference type="ARBA" id="ARBA00012687"/>
    </source>
</evidence>
<keyword evidence="7 11" id="KW-0808">Transferase</keyword>
<dbReference type="GO" id="GO:0008915">
    <property type="term" value="F:lipid-A-disaccharide synthase activity"/>
    <property type="evidence" value="ECO:0007669"/>
    <property type="project" value="UniProtKB-UniRule"/>
</dbReference>
<organism evidence="11 12">
    <name type="scientific">Candidatus Cardinium hertigii</name>
    <dbReference type="NCBI Taxonomy" id="247481"/>
    <lineage>
        <taxon>Bacteria</taxon>
        <taxon>Pseudomonadati</taxon>
        <taxon>Bacteroidota</taxon>
        <taxon>Cytophagia</taxon>
        <taxon>Cytophagales</taxon>
        <taxon>Amoebophilaceae</taxon>
        <taxon>Candidatus Cardinium</taxon>
    </lineage>
</organism>
<dbReference type="PANTHER" id="PTHR30372:SF4">
    <property type="entry name" value="LIPID-A-DISACCHARIDE SYNTHASE, MITOCHONDRIAL-RELATED"/>
    <property type="match status" value="1"/>
</dbReference>
<gene>
    <name evidence="11" type="primary">lpxB</name>
    <name evidence="11" type="ORF">DK880_00191</name>
</gene>
<proteinExistence type="predicted"/>
<evidence type="ECO:0000313" key="11">
    <source>
        <dbReference type="EMBL" id="AWN81525.1"/>
    </source>
</evidence>
<dbReference type="OrthoDB" id="9801642at2"/>
<evidence type="ECO:0000256" key="3">
    <source>
        <dbReference type="ARBA" id="ARBA00020902"/>
    </source>
</evidence>
<comment type="catalytic activity">
    <reaction evidence="9">
        <text>a lipid X + a UDP-2-N,3-O-bis[(3R)-3-hydroxyacyl]-alpha-D-glucosamine = a lipid A disaccharide + UDP + H(+)</text>
        <dbReference type="Rhea" id="RHEA:67828"/>
        <dbReference type="ChEBI" id="CHEBI:15378"/>
        <dbReference type="ChEBI" id="CHEBI:58223"/>
        <dbReference type="ChEBI" id="CHEBI:137748"/>
        <dbReference type="ChEBI" id="CHEBI:176338"/>
        <dbReference type="ChEBI" id="CHEBI:176343"/>
        <dbReference type="EC" id="2.4.1.182"/>
    </reaction>
</comment>
<dbReference type="EMBL" id="CP029619">
    <property type="protein sequence ID" value="AWN81525.1"/>
    <property type="molecule type" value="Genomic_DNA"/>
</dbReference>
<evidence type="ECO:0000256" key="7">
    <source>
        <dbReference type="ARBA" id="ARBA00022679"/>
    </source>
</evidence>
<dbReference type="SUPFAM" id="SSF53756">
    <property type="entry name" value="UDP-Glycosyltransferase/glycogen phosphorylase"/>
    <property type="match status" value="1"/>
</dbReference>
<dbReference type="EC" id="2.4.1.182" evidence="2 10"/>
<keyword evidence="6 11" id="KW-0328">Glycosyltransferase</keyword>
<protein>
    <recommendedName>
        <fullName evidence="3 10">Lipid-A-disaccharide synthase</fullName>
        <ecNumber evidence="2 10">2.4.1.182</ecNumber>
    </recommendedName>
</protein>
<dbReference type="AlphaFoldDB" id="A0A2Z3LG31"/>
<evidence type="ECO:0000256" key="1">
    <source>
        <dbReference type="ARBA" id="ARBA00002056"/>
    </source>
</evidence>
<name>A0A2Z3LG31_9BACT</name>
<dbReference type="GO" id="GO:0016020">
    <property type="term" value="C:membrane"/>
    <property type="evidence" value="ECO:0007669"/>
    <property type="project" value="GOC"/>
</dbReference>
<dbReference type="PANTHER" id="PTHR30372">
    <property type="entry name" value="LIPID-A-DISACCHARIDE SYNTHASE"/>
    <property type="match status" value="1"/>
</dbReference>
<evidence type="ECO:0000256" key="10">
    <source>
        <dbReference type="NCBIfam" id="TIGR00215"/>
    </source>
</evidence>
<sequence length="374" mass="42455">MRYCIIAGESSGDMYGADLIRQIKHIDKEADFWACGGEAMQKAMGKPCALYTTSIASMGLDFLQNCYKLWQWFMFCKKSLVAYQPDAILFIDFGGFNMRLAGFAKQNGWFIYYYIPPKIWAYRKPRIARIQNNIHQIYSILPFEVACYQAHGYSSITYVGHPLVEIVENHFINDSFIAANGLDQRPIIALLPGSRIGEIKRILPVMVTQAVYFNTYQFVVAGLSCMPRTLYEKIVPPTVRIVYDQTYDLLAMSKAAIVTSGTATLETALWNVPQIVVYKTSWLTYAVYKRILTLSHISLVNLLVNQAAVPELIQDALTENQLSKALTQLLIEEISAQQQSFYKQIRQLLGKKSAAVEVARLMVADRMKQPPYET</sequence>
<evidence type="ECO:0000256" key="6">
    <source>
        <dbReference type="ARBA" id="ARBA00022676"/>
    </source>
</evidence>
<evidence type="ECO:0000256" key="4">
    <source>
        <dbReference type="ARBA" id="ARBA00022516"/>
    </source>
</evidence>
<keyword evidence="5" id="KW-0441">Lipid A biosynthesis</keyword>
<evidence type="ECO:0000313" key="12">
    <source>
        <dbReference type="Proteomes" id="UP000245872"/>
    </source>
</evidence>
<dbReference type="Pfam" id="PF02684">
    <property type="entry name" value="LpxB"/>
    <property type="match status" value="1"/>
</dbReference>
<dbReference type="GO" id="GO:0009245">
    <property type="term" value="P:lipid A biosynthetic process"/>
    <property type="evidence" value="ECO:0007669"/>
    <property type="project" value="UniProtKB-UniRule"/>
</dbReference>
<dbReference type="KEGG" id="cher:DK880_00191"/>
<comment type="function">
    <text evidence="1">Condensation of UDP-2,3-diacylglucosamine and 2,3-diacylglucosamine-1-phosphate to form lipid A disaccharide, a precursor of lipid A, a phosphorylated glycolipid that anchors the lipopolysaccharide to the outer membrane of the cell.</text>
</comment>